<proteinExistence type="predicted"/>
<dbReference type="EMBL" id="AZHE01000007">
    <property type="protein sequence ID" value="KHN98620.1"/>
    <property type="molecule type" value="Genomic_DNA"/>
</dbReference>
<sequence>MNLAASKGAASTGRVAVLNVARHANQEPELKKKRLAIAPSPLLSVQAAQGHVIYSPDVVVIRSDLTPGHKLPAPETLVQDLPVVSVLGIAALRCPQTKPLQGNSPAGGAVKRLIYADPADRDLANARMRLCLRMAARRNHGLLALDALGSGTFKNPKE</sequence>
<keyword evidence="2" id="KW-1185">Reference proteome</keyword>
<comment type="caution">
    <text evidence="1">The sequence shown here is derived from an EMBL/GenBank/DDBJ whole genome shotgun (WGS) entry which is preliminary data.</text>
</comment>
<dbReference type="Proteomes" id="UP000030816">
    <property type="component" value="Unassembled WGS sequence"/>
</dbReference>
<dbReference type="HOGENOM" id="CLU_1669782_0_0_1"/>
<dbReference type="OrthoDB" id="9985428at2759"/>
<dbReference type="STRING" id="1081103.A0A0B2X0K5"/>
<organism evidence="1 2">
    <name type="scientific">Metarhizium album (strain ARSEF 1941)</name>
    <dbReference type="NCBI Taxonomy" id="1081103"/>
    <lineage>
        <taxon>Eukaryota</taxon>
        <taxon>Fungi</taxon>
        <taxon>Dikarya</taxon>
        <taxon>Ascomycota</taxon>
        <taxon>Pezizomycotina</taxon>
        <taxon>Sordariomycetes</taxon>
        <taxon>Hypocreomycetidae</taxon>
        <taxon>Hypocreales</taxon>
        <taxon>Clavicipitaceae</taxon>
        <taxon>Metarhizium</taxon>
    </lineage>
</organism>
<dbReference type="PANTHER" id="PTHR35596:SF1">
    <property type="entry name" value="MICROBIAL-TYPE PARG CATALYTIC DOMAIN-CONTAINING PROTEIN"/>
    <property type="match status" value="1"/>
</dbReference>
<gene>
    <name evidence="1" type="ORF">MAM_03744</name>
</gene>
<evidence type="ECO:0000313" key="2">
    <source>
        <dbReference type="Proteomes" id="UP000030816"/>
    </source>
</evidence>
<protein>
    <submittedName>
        <fullName evidence="1">Uncharacterized protein</fullName>
    </submittedName>
</protein>
<dbReference type="GeneID" id="63738199"/>
<dbReference type="Gene3D" id="3.40.220.10">
    <property type="entry name" value="Leucine Aminopeptidase, subunit E, domain 1"/>
    <property type="match status" value="1"/>
</dbReference>
<dbReference type="RefSeq" id="XP_040679686.1">
    <property type="nucleotide sequence ID" value="XM_040822543.1"/>
</dbReference>
<reference evidence="1 2" key="1">
    <citation type="journal article" date="2014" name="Proc. Natl. Acad. Sci. U.S.A.">
        <title>Trajectory and genomic determinants of fungal-pathogen speciation and host adaptation.</title>
        <authorList>
            <person name="Hu X."/>
            <person name="Xiao G."/>
            <person name="Zheng P."/>
            <person name="Shang Y."/>
            <person name="Su Y."/>
            <person name="Zhang X."/>
            <person name="Liu X."/>
            <person name="Zhan S."/>
            <person name="St Leger R.J."/>
            <person name="Wang C."/>
        </authorList>
    </citation>
    <scope>NUCLEOTIDE SEQUENCE [LARGE SCALE GENOMIC DNA]</scope>
    <source>
        <strain evidence="1 2">ARSEF 1941</strain>
    </source>
</reference>
<dbReference type="AlphaFoldDB" id="A0A0B2X0K5"/>
<dbReference type="PANTHER" id="PTHR35596">
    <property type="entry name" value="DUF2263 DOMAIN-CONTAINING PROTEIN"/>
    <property type="match status" value="1"/>
</dbReference>
<dbReference type="InterPro" id="IPR043472">
    <property type="entry name" value="Macro_dom-like"/>
</dbReference>
<evidence type="ECO:0000313" key="1">
    <source>
        <dbReference type="EMBL" id="KHN98620.1"/>
    </source>
</evidence>
<accession>A0A0B2X0K5</accession>
<name>A0A0B2X0K5_METAS</name>